<name>A0ABV6Z177_UNCC1</name>
<dbReference type="Pfam" id="PF07494">
    <property type="entry name" value="Reg_prop"/>
    <property type="match status" value="11"/>
</dbReference>
<proteinExistence type="predicted"/>
<dbReference type="InterPro" id="IPR013783">
    <property type="entry name" value="Ig-like_fold"/>
</dbReference>
<keyword evidence="2" id="KW-0812">Transmembrane</keyword>
<dbReference type="InterPro" id="IPR011110">
    <property type="entry name" value="Reg_prop"/>
</dbReference>
<dbReference type="PANTHER" id="PTHR43547:SF2">
    <property type="entry name" value="HYBRID SIGNAL TRANSDUCTION HISTIDINE KINASE C"/>
    <property type="match status" value="1"/>
</dbReference>
<dbReference type="Gene3D" id="2.60.40.10">
    <property type="entry name" value="Immunoglobulins"/>
    <property type="match status" value="1"/>
</dbReference>
<dbReference type="SUPFAM" id="SSF47384">
    <property type="entry name" value="Homodimeric domain of signal transducing histidine kinase"/>
    <property type="match status" value="1"/>
</dbReference>
<feature type="transmembrane region" description="Helical" evidence="2">
    <location>
        <begin position="816"/>
        <end position="834"/>
    </location>
</feature>
<dbReference type="Pfam" id="PF02518">
    <property type="entry name" value="HATPase_c"/>
    <property type="match status" value="1"/>
</dbReference>
<feature type="domain" description="Histidine kinase" evidence="3">
    <location>
        <begin position="874"/>
        <end position="1095"/>
    </location>
</feature>
<dbReference type="PANTHER" id="PTHR43547">
    <property type="entry name" value="TWO-COMPONENT HISTIDINE KINASE"/>
    <property type="match status" value="1"/>
</dbReference>
<dbReference type="Gene3D" id="2.130.10.10">
    <property type="entry name" value="YVTN repeat-like/Quinoprotein amine dehydrogenase"/>
    <property type="match status" value="3"/>
</dbReference>
<dbReference type="InterPro" id="IPR003661">
    <property type="entry name" value="HisK_dim/P_dom"/>
</dbReference>
<accession>A0ABV6Z177</accession>
<keyword evidence="5" id="KW-1185">Reference proteome</keyword>
<dbReference type="InterPro" id="IPR036890">
    <property type="entry name" value="HATPase_C_sf"/>
</dbReference>
<keyword evidence="2" id="KW-0472">Membrane</keyword>
<dbReference type="Proteomes" id="UP001594351">
    <property type="component" value="Unassembled WGS sequence"/>
</dbReference>
<dbReference type="InterPro" id="IPR011123">
    <property type="entry name" value="Y_Y_Y"/>
</dbReference>
<evidence type="ECO:0000313" key="4">
    <source>
        <dbReference type="EMBL" id="MFC1852199.1"/>
    </source>
</evidence>
<dbReference type="SUPFAM" id="SSF55874">
    <property type="entry name" value="ATPase domain of HSP90 chaperone/DNA topoisomerase II/histidine kinase"/>
    <property type="match status" value="1"/>
</dbReference>
<dbReference type="InterPro" id="IPR005467">
    <property type="entry name" value="His_kinase_dom"/>
</dbReference>
<keyword evidence="2" id="KW-1133">Transmembrane helix</keyword>
<dbReference type="Pfam" id="PF00512">
    <property type="entry name" value="HisKA"/>
    <property type="match status" value="1"/>
</dbReference>
<evidence type="ECO:0000256" key="1">
    <source>
        <dbReference type="ARBA" id="ARBA00022553"/>
    </source>
</evidence>
<organism evidence="4 5">
    <name type="scientific">candidate division CSSED10-310 bacterium</name>
    <dbReference type="NCBI Taxonomy" id="2855610"/>
    <lineage>
        <taxon>Bacteria</taxon>
        <taxon>Bacteria division CSSED10-310</taxon>
    </lineage>
</organism>
<dbReference type="SMART" id="SM00387">
    <property type="entry name" value="HATPase_c"/>
    <property type="match status" value="1"/>
</dbReference>
<dbReference type="Gene3D" id="1.10.287.130">
    <property type="match status" value="1"/>
</dbReference>
<dbReference type="Gene3D" id="3.30.565.10">
    <property type="entry name" value="Histidine kinase-like ATPase, C-terminal domain"/>
    <property type="match status" value="1"/>
</dbReference>
<dbReference type="InterPro" id="IPR003594">
    <property type="entry name" value="HATPase_dom"/>
</dbReference>
<reference evidence="4 5" key="1">
    <citation type="submission" date="2024-09" db="EMBL/GenBank/DDBJ databases">
        <title>Laminarin stimulates single cell rates of sulfate reduction while oxygen inhibits transcriptomic activity in coastal marine sediment.</title>
        <authorList>
            <person name="Lindsay M."/>
            <person name="Orcutt B."/>
            <person name="Emerson D."/>
            <person name="Stepanauskas R."/>
            <person name="D'Angelo T."/>
        </authorList>
    </citation>
    <scope>NUCLEOTIDE SEQUENCE [LARGE SCALE GENOMIC DNA]</scope>
    <source>
        <strain evidence="4">SAG AM-311-K15</strain>
    </source>
</reference>
<keyword evidence="1" id="KW-0597">Phosphoprotein</keyword>
<dbReference type="Pfam" id="PF07495">
    <property type="entry name" value="Y_Y_Y"/>
    <property type="match status" value="1"/>
</dbReference>
<dbReference type="CDD" id="cd00082">
    <property type="entry name" value="HisKA"/>
    <property type="match status" value="1"/>
</dbReference>
<sequence length="1095" mass="126316">MSKLSISSWKLVCLVGVITLVLTFDLSAHSTDVKFERLSAVQGLSPSAIYTIVQDRQGFMWFGGESGGLIRYDSYTFKFYRHDSRNPDSISNNNISQICEDKQGMLWCATWGGGISRFDPRTESFRNYIHDPFNPQSLSDNRIQICYEDSQGVFWFGTFNGGLNRMQNQSGEFTIYRHDPKDPRSLSSNHVWCVCEDLEGNFWVATSEGLDKLDRASGQFTHFKHDPEDSNSLSHNEIRWLYVDRQGILWISTRGGLNHYNVKTGKFQRYPNIITGTDTILPYKILEDQYGTLWIGTRNYGLIKFNRETGEFNPYQHDTTDPYSLSHNDIRSLYQDRSGLLWIGTRGGGLNKVDLNPKKFHHYRQEPNDPESLSYNDIRAIYTDKAGTVWIGTLGKGLNKLSQDRKRFFHYQHDRTDPHSLCNNFVWAIMEDSSGMLWIGTENGVDQFDRNSQRFIHYKHDPADPNSLSHNDISSIIEDRAGMLWIGTWGGGMNKLSRDRRTFSHYKHDESDPNSISHNNVRIIYQDQIGGLWIGTINGLDKWDPENKRFIHHKYEINNPRSLSDNEVLSICEDDQGVLWIGTKNNLNKYDRKQRRFYNYCTDSGLPDNVIFGILNESKSAQYEGGHLWLSTNYGLSKFNPMKETFHNFDCRDGLQSYVFTLNSYHKSIKGEMFFGGINGFNAFYPERVQKNPHIPNIVITDFKIFNKSVSPTRNSFLKKSIVYTRELLLSYKDKVFSFDFAALDYTISEKNQFAYKLEGFDKEWIYIGTKHWTTYTNLAPGKYTFRVKGSNNDGVWNQEGCSLAIKITPPPWKTWWAYTFYSFLFFGSLFAYFKYTKSMSLLELEQRRKELELRLAKESAEAAAQYKGDFLTSMSHELRTPMKTIMNLSDLAMKSDWVAQKRDCLHKIKTSAGYLHGIVNYIIDFSKIETGKIKLESTRFKLPDVMINLSNMLSDKAAEKGIELTVSIYEDVPETLIGDSQRLGQILFILTNNAIKLTEAGEVLIRVIQIEKNAGVVRLQFSILNTGTSRSREQISHLFDPFVQVDRTGKYASPDHGLTITKTLVEMMNGKIWAYGMEGEENTIYFEVELEYKS</sequence>
<dbReference type="PROSITE" id="PS50109">
    <property type="entry name" value="HIS_KIN"/>
    <property type="match status" value="1"/>
</dbReference>
<protein>
    <submittedName>
        <fullName evidence="4">Two-component regulator propeller domain-containing protein</fullName>
    </submittedName>
</protein>
<gene>
    <name evidence="4" type="ORF">ACFL27_18545</name>
</gene>
<dbReference type="EMBL" id="JBHPBY010000280">
    <property type="protein sequence ID" value="MFC1852199.1"/>
    <property type="molecule type" value="Genomic_DNA"/>
</dbReference>
<dbReference type="InterPro" id="IPR036097">
    <property type="entry name" value="HisK_dim/P_sf"/>
</dbReference>
<dbReference type="InterPro" id="IPR015943">
    <property type="entry name" value="WD40/YVTN_repeat-like_dom_sf"/>
</dbReference>
<evidence type="ECO:0000313" key="5">
    <source>
        <dbReference type="Proteomes" id="UP001594351"/>
    </source>
</evidence>
<comment type="caution">
    <text evidence="4">The sequence shown here is derived from an EMBL/GenBank/DDBJ whole genome shotgun (WGS) entry which is preliminary data.</text>
</comment>
<dbReference type="SMART" id="SM00388">
    <property type="entry name" value="HisKA"/>
    <property type="match status" value="1"/>
</dbReference>
<evidence type="ECO:0000256" key="2">
    <source>
        <dbReference type="SAM" id="Phobius"/>
    </source>
</evidence>
<evidence type="ECO:0000259" key="3">
    <source>
        <dbReference type="PROSITE" id="PS50109"/>
    </source>
</evidence>
<dbReference type="SUPFAM" id="SSF63829">
    <property type="entry name" value="Calcium-dependent phosphotriesterase"/>
    <property type="match status" value="3"/>
</dbReference>